<evidence type="ECO:0000313" key="2">
    <source>
        <dbReference type="Proteomes" id="UP001303285"/>
    </source>
</evidence>
<reference evidence="1 2" key="1">
    <citation type="submission" date="2023-12" db="EMBL/GenBank/DDBJ databases">
        <title>Baltic Sea Cyanobacteria.</title>
        <authorList>
            <person name="Delbaje E."/>
            <person name="Fewer D.P."/>
            <person name="Shishido T.K."/>
        </authorList>
    </citation>
    <scope>NUCLEOTIDE SEQUENCE [LARGE SCALE GENOMIC DNA]</scope>
    <source>
        <strain evidence="1 2">UHCC 0060</strain>
    </source>
</reference>
<evidence type="ECO:0000313" key="1">
    <source>
        <dbReference type="EMBL" id="MEA5608464.1"/>
    </source>
</evidence>
<dbReference type="EMBL" id="JAYGHK010000026">
    <property type="protein sequence ID" value="MEA5608464.1"/>
    <property type="molecule type" value="Genomic_DNA"/>
</dbReference>
<dbReference type="Proteomes" id="UP001303285">
    <property type="component" value="Unassembled WGS sequence"/>
</dbReference>
<accession>A0ABU5UQA8</accession>
<dbReference type="InterPro" id="IPR027417">
    <property type="entry name" value="P-loop_NTPase"/>
</dbReference>
<organism evidence="1 2">
    <name type="scientific">Nodularia spumigena UHCC 0060</name>
    <dbReference type="NCBI Taxonomy" id="3110300"/>
    <lineage>
        <taxon>Bacteria</taxon>
        <taxon>Bacillati</taxon>
        <taxon>Cyanobacteriota</taxon>
        <taxon>Cyanophyceae</taxon>
        <taxon>Nostocales</taxon>
        <taxon>Nodulariaceae</taxon>
        <taxon>Nodularia</taxon>
    </lineage>
</organism>
<dbReference type="RefSeq" id="WP_159076577.1">
    <property type="nucleotide sequence ID" value="NZ_JAYGHK010000026.1"/>
</dbReference>
<proteinExistence type="predicted"/>
<keyword evidence="2" id="KW-1185">Reference proteome</keyword>
<dbReference type="GeneID" id="78019933"/>
<evidence type="ECO:0008006" key="3">
    <source>
        <dbReference type="Google" id="ProtNLM"/>
    </source>
</evidence>
<dbReference type="Gene3D" id="3.40.50.300">
    <property type="entry name" value="P-loop containing nucleotide triphosphate hydrolases"/>
    <property type="match status" value="1"/>
</dbReference>
<dbReference type="SUPFAM" id="SSF52540">
    <property type="entry name" value="P-loop containing nucleoside triphosphate hydrolases"/>
    <property type="match status" value="1"/>
</dbReference>
<comment type="caution">
    <text evidence="1">The sequence shown here is derived from an EMBL/GenBank/DDBJ whole genome shotgun (WGS) entry which is preliminary data.</text>
</comment>
<name>A0ABU5UQA8_NODSP</name>
<sequence>MTVGDSRVGKSTVCKLLIDLLHSQGKSVKAYDHDNFHKLHPYSNLIAVNTLNFFRSETDQVLEDLKGQVEVIIVDMPGQYIDKICNFIDESDFFTLLNESGWKLTFLQPISHRLDCLQYLEKIINFSKDCANYIAIKNYYFDHRFKNYHTTMQKKLYSVGGIDITLTKLHTDHYEAMERTNKPYSEIRDDKSIYILYRSYIYRWIQNFNQELLKSQVASNYLSLSKSNF</sequence>
<gene>
    <name evidence="1" type="ORF">VB695_10320</name>
</gene>
<protein>
    <recommendedName>
        <fullName evidence="3">CobQ/CobB/MinD/ParA nucleotide binding domain-containing protein</fullName>
    </recommendedName>
</protein>